<evidence type="ECO:0000256" key="1">
    <source>
        <dbReference type="ARBA" id="ARBA00004123"/>
    </source>
</evidence>
<dbReference type="AlphaFoldDB" id="A0AA40CH33"/>
<dbReference type="InterPro" id="IPR036864">
    <property type="entry name" value="Zn2-C6_fun-type_DNA-bd_sf"/>
</dbReference>
<keyword evidence="10" id="KW-1185">Reference proteome</keyword>
<evidence type="ECO:0000259" key="8">
    <source>
        <dbReference type="PROSITE" id="PS50048"/>
    </source>
</evidence>
<dbReference type="SUPFAM" id="SSF57701">
    <property type="entry name" value="Zn2/Cys6 DNA-binding domain"/>
    <property type="match status" value="1"/>
</dbReference>
<evidence type="ECO:0000256" key="5">
    <source>
        <dbReference type="ARBA" id="ARBA00023163"/>
    </source>
</evidence>
<evidence type="ECO:0000256" key="2">
    <source>
        <dbReference type="ARBA" id="ARBA00022833"/>
    </source>
</evidence>
<dbReference type="EMBL" id="JAULSV010000007">
    <property type="protein sequence ID" value="KAK0638616.1"/>
    <property type="molecule type" value="Genomic_DNA"/>
</dbReference>
<protein>
    <recommendedName>
        <fullName evidence="8">Zn(2)-C6 fungal-type domain-containing protein</fullName>
    </recommendedName>
</protein>
<comment type="caution">
    <text evidence="9">The sequence shown here is derived from an EMBL/GenBank/DDBJ whole genome shotgun (WGS) entry which is preliminary data.</text>
</comment>
<dbReference type="PANTHER" id="PTHR37534">
    <property type="entry name" value="TRANSCRIPTIONAL ACTIVATOR PROTEIN UGA3"/>
    <property type="match status" value="1"/>
</dbReference>
<evidence type="ECO:0000256" key="7">
    <source>
        <dbReference type="SAM" id="MobiDB-lite"/>
    </source>
</evidence>
<dbReference type="CDD" id="cd00067">
    <property type="entry name" value="GAL4"/>
    <property type="match status" value="1"/>
</dbReference>
<dbReference type="Proteomes" id="UP001174936">
    <property type="component" value="Unassembled WGS sequence"/>
</dbReference>
<dbReference type="SMART" id="SM00066">
    <property type="entry name" value="GAL4"/>
    <property type="match status" value="1"/>
</dbReference>
<organism evidence="9 10">
    <name type="scientific">Cercophora newfieldiana</name>
    <dbReference type="NCBI Taxonomy" id="92897"/>
    <lineage>
        <taxon>Eukaryota</taxon>
        <taxon>Fungi</taxon>
        <taxon>Dikarya</taxon>
        <taxon>Ascomycota</taxon>
        <taxon>Pezizomycotina</taxon>
        <taxon>Sordariomycetes</taxon>
        <taxon>Sordariomycetidae</taxon>
        <taxon>Sordariales</taxon>
        <taxon>Lasiosphaeriaceae</taxon>
        <taxon>Cercophora</taxon>
    </lineage>
</organism>
<dbReference type="GO" id="GO:0000976">
    <property type="term" value="F:transcription cis-regulatory region binding"/>
    <property type="evidence" value="ECO:0007669"/>
    <property type="project" value="TreeGrafter"/>
</dbReference>
<feature type="domain" description="Zn(2)-C6 fungal-type" evidence="8">
    <location>
        <begin position="21"/>
        <end position="51"/>
    </location>
</feature>
<dbReference type="Pfam" id="PF11951">
    <property type="entry name" value="Fungal_trans_2"/>
    <property type="match status" value="1"/>
</dbReference>
<proteinExistence type="predicted"/>
<name>A0AA40CH33_9PEZI</name>
<reference evidence="9" key="1">
    <citation type="submission" date="2023-06" db="EMBL/GenBank/DDBJ databases">
        <title>Genome-scale phylogeny and comparative genomics of the fungal order Sordariales.</title>
        <authorList>
            <consortium name="Lawrence Berkeley National Laboratory"/>
            <person name="Hensen N."/>
            <person name="Bonometti L."/>
            <person name="Westerberg I."/>
            <person name="Brannstrom I.O."/>
            <person name="Guillou S."/>
            <person name="Cros-Aarteil S."/>
            <person name="Calhoun S."/>
            <person name="Haridas S."/>
            <person name="Kuo A."/>
            <person name="Mondo S."/>
            <person name="Pangilinan J."/>
            <person name="Riley R."/>
            <person name="Labutti K."/>
            <person name="Andreopoulos B."/>
            <person name="Lipzen A."/>
            <person name="Chen C."/>
            <person name="Yanf M."/>
            <person name="Daum C."/>
            <person name="Ng V."/>
            <person name="Clum A."/>
            <person name="Steindorff A."/>
            <person name="Ohm R."/>
            <person name="Martin F."/>
            <person name="Silar P."/>
            <person name="Natvig D."/>
            <person name="Lalanne C."/>
            <person name="Gautier V."/>
            <person name="Ament-Velasquez S.L."/>
            <person name="Kruys A."/>
            <person name="Hutchinson M.I."/>
            <person name="Powell A.J."/>
            <person name="Barry K."/>
            <person name="Miller A.N."/>
            <person name="Grigoriev I.V."/>
            <person name="Debuchy R."/>
            <person name="Gladieux P."/>
            <person name="Thoren M.H."/>
            <person name="Johannesson H."/>
        </authorList>
    </citation>
    <scope>NUCLEOTIDE SEQUENCE</scope>
    <source>
        <strain evidence="9">SMH2532-1</strain>
    </source>
</reference>
<dbReference type="GO" id="GO:0000981">
    <property type="term" value="F:DNA-binding transcription factor activity, RNA polymerase II-specific"/>
    <property type="evidence" value="ECO:0007669"/>
    <property type="project" value="InterPro"/>
</dbReference>
<keyword evidence="6" id="KW-0539">Nucleus</keyword>
<dbReference type="PROSITE" id="PS50048">
    <property type="entry name" value="ZN2_CY6_FUNGAL_2"/>
    <property type="match status" value="1"/>
</dbReference>
<feature type="region of interest" description="Disordered" evidence="7">
    <location>
        <begin position="87"/>
        <end position="144"/>
    </location>
</feature>
<dbReference type="PROSITE" id="PS00463">
    <property type="entry name" value="ZN2_CY6_FUNGAL_1"/>
    <property type="match status" value="1"/>
</dbReference>
<keyword evidence="5" id="KW-0804">Transcription</keyword>
<evidence type="ECO:0000313" key="9">
    <source>
        <dbReference type="EMBL" id="KAK0638616.1"/>
    </source>
</evidence>
<accession>A0AA40CH33</accession>
<evidence type="ECO:0000256" key="3">
    <source>
        <dbReference type="ARBA" id="ARBA00023015"/>
    </source>
</evidence>
<dbReference type="GO" id="GO:0005634">
    <property type="term" value="C:nucleus"/>
    <property type="evidence" value="ECO:0007669"/>
    <property type="project" value="UniProtKB-SubCell"/>
</dbReference>
<keyword evidence="2" id="KW-0862">Zinc</keyword>
<sequence>MPASDSTESARSPPAGRATFGCENCREQHLGCDRVTPTCGRCRTARRECRRTTLKIRTAQKSFNKKQKWVKIPRILDFHDETRSVIRDATNQDSGAEDVDVDTRLETPGAAPEDHSSRRPLASAEVTPSPSFSRAPGGSPSDRFIQRDQRDHEFILSNHQDPWVVPPSHTSHPTQQTYVASPSTRSLLPLSDPRHAKLFSHFIQHLAGWLDLCDKDKSFEMIISQRARTSEVLMNAILALASMHLANTQGNIGQFEDERYKELADSLHPFLRDQAFDAEIFAATIIMRVWEEINMVKEKEDREGYILTIHRVAEMSDIEPGSLSAASFWVGLRQEIFVAVIKKEVVRMPLVPSLIRSLTGADDFTWANRAVVHCAEVLNYCYDRTNRNGRHRWEVLHDQSEQWKRYRPASYTEIYQQDSEEHAIPEIWYQQGCHVIGMQHHLLAALYLERYDPRDRDDLTRSEMETLKRAQIQSLVRQICGIGLGNQRIPPSMFTACMAIAAFEDYFDSPRDRAAMMDILEMTERNHARPTESVRRKMLERGRRVKTHLPFMASHYNSGI</sequence>
<evidence type="ECO:0000256" key="4">
    <source>
        <dbReference type="ARBA" id="ARBA00023125"/>
    </source>
</evidence>
<dbReference type="InterPro" id="IPR001138">
    <property type="entry name" value="Zn2Cys6_DnaBD"/>
</dbReference>
<comment type="subcellular location">
    <subcellularLocation>
        <location evidence="1">Nucleus</location>
    </subcellularLocation>
</comment>
<dbReference type="Pfam" id="PF00172">
    <property type="entry name" value="Zn_clus"/>
    <property type="match status" value="1"/>
</dbReference>
<evidence type="ECO:0000313" key="10">
    <source>
        <dbReference type="Proteomes" id="UP001174936"/>
    </source>
</evidence>
<keyword evidence="3" id="KW-0805">Transcription regulation</keyword>
<dbReference type="GO" id="GO:0045944">
    <property type="term" value="P:positive regulation of transcription by RNA polymerase II"/>
    <property type="evidence" value="ECO:0007669"/>
    <property type="project" value="TreeGrafter"/>
</dbReference>
<gene>
    <name evidence="9" type="ORF">B0T16DRAFT_227525</name>
</gene>
<keyword evidence="4" id="KW-0238">DNA-binding</keyword>
<dbReference type="InterPro" id="IPR021858">
    <property type="entry name" value="Fun_TF"/>
</dbReference>
<dbReference type="GO" id="GO:0008270">
    <property type="term" value="F:zinc ion binding"/>
    <property type="evidence" value="ECO:0007669"/>
    <property type="project" value="InterPro"/>
</dbReference>
<dbReference type="PANTHER" id="PTHR37534:SF2">
    <property type="entry name" value="N-ACETYLTRANSFERASE DOMAIN-CONTAINING PROTEIN"/>
    <property type="match status" value="1"/>
</dbReference>
<evidence type="ECO:0000256" key="6">
    <source>
        <dbReference type="ARBA" id="ARBA00023242"/>
    </source>
</evidence>
<dbReference type="Gene3D" id="4.10.240.10">
    <property type="entry name" value="Zn(2)-C6 fungal-type DNA-binding domain"/>
    <property type="match status" value="1"/>
</dbReference>